<evidence type="ECO:0000256" key="1">
    <source>
        <dbReference type="SAM" id="MobiDB-lite"/>
    </source>
</evidence>
<feature type="compositionally biased region" description="Polar residues" evidence="1">
    <location>
        <begin position="93"/>
        <end position="102"/>
    </location>
</feature>
<organism evidence="2 3">
    <name type="scientific">Pristionchus pacificus</name>
    <name type="common">Parasitic nematode worm</name>
    <dbReference type="NCBI Taxonomy" id="54126"/>
    <lineage>
        <taxon>Eukaryota</taxon>
        <taxon>Metazoa</taxon>
        <taxon>Ecdysozoa</taxon>
        <taxon>Nematoda</taxon>
        <taxon>Chromadorea</taxon>
        <taxon>Rhabditida</taxon>
        <taxon>Rhabditina</taxon>
        <taxon>Diplogasteromorpha</taxon>
        <taxon>Diplogasteroidea</taxon>
        <taxon>Neodiplogasteridae</taxon>
        <taxon>Pristionchus</taxon>
    </lineage>
</organism>
<dbReference type="EnsemblMetazoa" id="PPA45876.1">
    <property type="protein sequence ID" value="PPA45876.1"/>
    <property type="gene ID" value="WBGene00284245"/>
</dbReference>
<protein>
    <submittedName>
        <fullName evidence="2">Uncharacterized protein</fullName>
    </submittedName>
</protein>
<dbReference type="AlphaFoldDB" id="A0A2A6BZW6"/>
<accession>A0A2A6BZW6</accession>
<name>A0A2A6BZW6_PRIPA</name>
<feature type="region of interest" description="Disordered" evidence="1">
    <location>
        <begin position="65"/>
        <end position="102"/>
    </location>
</feature>
<evidence type="ECO:0000313" key="3">
    <source>
        <dbReference type="Proteomes" id="UP000005239"/>
    </source>
</evidence>
<gene>
    <name evidence="2" type="primary">WBGene00284245</name>
</gene>
<proteinExistence type="predicted"/>
<reference evidence="2" key="2">
    <citation type="submission" date="2022-06" db="UniProtKB">
        <authorList>
            <consortium name="EnsemblMetazoa"/>
        </authorList>
    </citation>
    <scope>IDENTIFICATION</scope>
    <source>
        <strain evidence="2">PS312</strain>
    </source>
</reference>
<accession>A0A8R1Z2X5</accession>
<sequence length="102" mass="11201">MHKFDPMRSGTGKVGGCVQVYLSTTSILALFRVDRLGISTPPFVISVAMGEMAGHFNPPHSITAAGSAALIVRPRERERDPPKRKREPLRRNGATSSREGWE</sequence>
<reference evidence="3" key="1">
    <citation type="journal article" date="2008" name="Nat. Genet.">
        <title>The Pristionchus pacificus genome provides a unique perspective on nematode lifestyle and parasitism.</title>
        <authorList>
            <person name="Dieterich C."/>
            <person name="Clifton S.W."/>
            <person name="Schuster L.N."/>
            <person name="Chinwalla A."/>
            <person name="Delehaunty K."/>
            <person name="Dinkelacker I."/>
            <person name="Fulton L."/>
            <person name="Fulton R."/>
            <person name="Godfrey J."/>
            <person name="Minx P."/>
            <person name="Mitreva M."/>
            <person name="Roeseler W."/>
            <person name="Tian H."/>
            <person name="Witte H."/>
            <person name="Yang S.P."/>
            <person name="Wilson R.K."/>
            <person name="Sommer R.J."/>
        </authorList>
    </citation>
    <scope>NUCLEOTIDE SEQUENCE [LARGE SCALE GENOMIC DNA]</scope>
    <source>
        <strain evidence="3">PS312</strain>
    </source>
</reference>
<dbReference type="Proteomes" id="UP000005239">
    <property type="component" value="Unassembled WGS sequence"/>
</dbReference>
<evidence type="ECO:0000313" key="2">
    <source>
        <dbReference type="EnsemblMetazoa" id="PPA45876.1"/>
    </source>
</evidence>
<keyword evidence="3" id="KW-1185">Reference proteome</keyword>